<evidence type="ECO:0000313" key="1">
    <source>
        <dbReference type="EMBL" id="MFC5297595.1"/>
    </source>
</evidence>
<dbReference type="Proteomes" id="UP001595937">
    <property type="component" value="Unassembled WGS sequence"/>
</dbReference>
<comment type="caution">
    <text evidence="1">The sequence shown here is derived from an EMBL/GenBank/DDBJ whole genome shotgun (WGS) entry which is preliminary data.</text>
</comment>
<evidence type="ECO:0000313" key="2">
    <source>
        <dbReference type="Proteomes" id="UP001595937"/>
    </source>
</evidence>
<dbReference type="RefSeq" id="WP_343922102.1">
    <property type="nucleotide sequence ID" value="NZ_BAAAIR010000006.1"/>
</dbReference>
<dbReference type="PANTHER" id="PTHR34822:SF1">
    <property type="entry name" value="GRPB FAMILY PROTEIN"/>
    <property type="match status" value="1"/>
</dbReference>
<keyword evidence="2" id="KW-1185">Reference proteome</keyword>
<organism evidence="1 2">
    <name type="scientific">Brachybacterium tyrofermentans</name>
    <dbReference type="NCBI Taxonomy" id="47848"/>
    <lineage>
        <taxon>Bacteria</taxon>
        <taxon>Bacillati</taxon>
        <taxon>Actinomycetota</taxon>
        <taxon>Actinomycetes</taxon>
        <taxon>Micrococcales</taxon>
        <taxon>Dermabacteraceae</taxon>
        <taxon>Brachybacterium</taxon>
    </lineage>
</organism>
<name>A0ABW0FGW7_9MICO</name>
<sequence length="174" mass="19136">MVELQSNHALWASSFAQAAGDISAALVGRVDAIEHIGSTAVPGLPAKPIIDMAARSACGADPFGMGEALEGLGFALHGAGPKNHAVYVRSVDGRRTHILHVFREDQWPQCNQRLFRDKLLHDEDARRRYQQLKEEIAATTEGRAYTAAKSSLIQELLDEERQRRGLPPVTAWDK</sequence>
<reference evidence="2" key="1">
    <citation type="journal article" date="2019" name="Int. J. Syst. Evol. Microbiol.">
        <title>The Global Catalogue of Microorganisms (GCM) 10K type strain sequencing project: providing services to taxonomists for standard genome sequencing and annotation.</title>
        <authorList>
            <consortium name="The Broad Institute Genomics Platform"/>
            <consortium name="The Broad Institute Genome Sequencing Center for Infectious Disease"/>
            <person name="Wu L."/>
            <person name="Ma J."/>
        </authorList>
    </citation>
    <scope>NUCLEOTIDE SEQUENCE [LARGE SCALE GENOMIC DNA]</scope>
    <source>
        <strain evidence="2">CGMCC 1.16455</strain>
    </source>
</reference>
<dbReference type="PANTHER" id="PTHR34822">
    <property type="entry name" value="GRPB DOMAIN PROTEIN (AFU_ORTHOLOGUE AFUA_1G01530)"/>
    <property type="match status" value="1"/>
</dbReference>
<dbReference type="InterPro" id="IPR007344">
    <property type="entry name" value="GrpB/CoaE"/>
</dbReference>
<proteinExistence type="predicted"/>
<protein>
    <submittedName>
        <fullName evidence="1">GrpB family protein</fullName>
    </submittedName>
</protein>
<dbReference type="InterPro" id="IPR043519">
    <property type="entry name" value="NT_sf"/>
</dbReference>
<gene>
    <name evidence="1" type="ORF">ACFPK8_08730</name>
</gene>
<dbReference type="Gene3D" id="3.30.460.10">
    <property type="entry name" value="Beta Polymerase, domain 2"/>
    <property type="match status" value="1"/>
</dbReference>
<dbReference type="SUPFAM" id="SSF81301">
    <property type="entry name" value="Nucleotidyltransferase"/>
    <property type="match status" value="1"/>
</dbReference>
<dbReference type="Pfam" id="PF04229">
    <property type="entry name" value="GrpB"/>
    <property type="match status" value="1"/>
</dbReference>
<dbReference type="GeneID" id="303295880"/>
<dbReference type="EMBL" id="JBHSLN010000022">
    <property type="protein sequence ID" value="MFC5297595.1"/>
    <property type="molecule type" value="Genomic_DNA"/>
</dbReference>
<accession>A0ABW0FGW7</accession>